<dbReference type="GO" id="GO:0030130">
    <property type="term" value="C:clathrin coat of trans-Golgi network vesicle"/>
    <property type="evidence" value="ECO:0007669"/>
    <property type="project" value="InterPro"/>
</dbReference>
<dbReference type="Pfam" id="PF01394">
    <property type="entry name" value="Clathrin_propel"/>
    <property type="match status" value="1"/>
</dbReference>
<dbReference type="GO" id="GO:0030132">
    <property type="term" value="C:clathrin coat of coated pit"/>
    <property type="evidence" value="ECO:0007669"/>
    <property type="project" value="InterPro"/>
</dbReference>
<evidence type="ECO:0000313" key="2">
    <source>
        <dbReference type="EMBL" id="OBZ65960.1"/>
    </source>
</evidence>
<dbReference type="Proteomes" id="UP000092993">
    <property type="component" value="Unassembled WGS sequence"/>
</dbReference>
<gene>
    <name evidence="2" type="ORF">A0H81_14163</name>
</gene>
<dbReference type="Gene3D" id="2.130.10.110">
    <property type="entry name" value="Clathrin heavy-chain terminal domain"/>
    <property type="match status" value="1"/>
</dbReference>
<name>A0A1C7LMY9_GRIFR</name>
<evidence type="ECO:0000259" key="1">
    <source>
        <dbReference type="Pfam" id="PF09268"/>
    </source>
</evidence>
<accession>A0A1C7LMY9</accession>
<proteinExistence type="predicted"/>
<feature type="domain" description="Clathrin heavy chain linker core motif" evidence="1">
    <location>
        <begin position="24"/>
        <end position="44"/>
    </location>
</feature>
<reference evidence="2 3" key="1">
    <citation type="submission" date="2016-03" db="EMBL/GenBank/DDBJ databases">
        <title>Whole genome sequencing of Grifola frondosa 9006-11.</title>
        <authorList>
            <person name="Min B."/>
            <person name="Park H."/>
            <person name="Kim J.-G."/>
            <person name="Cho H."/>
            <person name="Oh Y.-L."/>
            <person name="Kong W.-S."/>
            <person name="Choi I.-G."/>
        </authorList>
    </citation>
    <scope>NUCLEOTIDE SEQUENCE [LARGE SCALE GENOMIC DNA]</scope>
    <source>
        <strain evidence="2 3">9006-11</strain>
    </source>
</reference>
<keyword evidence="3" id="KW-1185">Reference proteome</keyword>
<dbReference type="EMBL" id="LUGG01000038">
    <property type="protein sequence ID" value="OBZ65960.1"/>
    <property type="molecule type" value="Genomic_DNA"/>
</dbReference>
<comment type="caution">
    <text evidence="2">The sequence shown here is derived from an EMBL/GenBank/DDBJ whole genome shotgun (WGS) entry which is preliminary data.</text>
</comment>
<dbReference type="GO" id="GO:0005198">
    <property type="term" value="F:structural molecule activity"/>
    <property type="evidence" value="ECO:0007669"/>
    <property type="project" value="InterPro"/>
</dbReference>
<dbReference type="InterPro" id="IPR015348">
    <property type="entry name" value="Clathrin_H-chain_linker_core"/>
</dbReference>
<dbReference type="OrthoDB" id="2670259at2759"/>
<sequence length="61" mass="6711">MEVATNGITGINKKGQVLIFNVDEQTVIPYILMTLNNTELAFKLPIHADLLGADVLSISRR</sequence>
<evidence type="ECO:0000313" key="3">
    <source>
        <dbReference type="Proteomes" id="UP000092993"/>
    </source>
</evidence>
<dbReference type="STRING" id="5627.A0A1C7LMY9"/>
<dbReference type="InterPro" id="IPR022365">
    <property type="entry name" value="Clathrin_H-chain_propeller_rpt"/>
</dbReference>
<dbReference type="AlphaFoldDB" id="A0A1C7LMY9"/>
<protein>
    <recommendedName>
        <fullName evidence="1">Clathrin heavy chain linker core motif domain-containing protein</fullName>
    </recommendedName>
</protein>
<dbReference type="GO" id="GO:0006886">
    <property type="term" value="P:intracellular protein transport"/>
    <property type="evidence" value="ECO:0007669"/>
    <property type="project" value="InterPro"/>
</dbReference>
<dbReference type="InterPro" id="IPR016025">
    <property type="entry name" value="Clathrin_H-chain_N"/>
</dbReference>
<dbReference type="Pfam" id="PF09268">
    <property type="entry name" value="Clathrin-link"/>
    <property type="match status" value="1"/>
</dbReference>
<organism evidence="2 3">
    <name type="scientific">Grifola frondosa</name>
    <name type="common">Maitake</name>
    <name type="synonym">Polyporus frondosus</name>
    <dbReference type="NCBI Taxonomy" id="5627"/>
    <lineage>
        <taxon>Eukaryota</taxon>
        <taxon>Fungi</taxon>
        <taxon>Dikarya</taxon>
        <taxon>Basidiomycota</taxon>
        <taxon>Agaricomycotina</taxon>
        <taxon>Agaricomycetes</taxon>
        <taxon>Polyporales</taxon>
        <taxon>Grifolaceae</taxon>
        <taxon>Grifola</taxon>
    </lineage>
</organism>
<dbReference type="GO" id="GO:0016192">
    <property type="term" value="P:vesicle-mediated transport"/>
    <property type="evidence" value="ECO:0007669"/>
    <property type="project" value="InterPro"/>
</dbReference>